<comment type="caution">
    <text evidence="3">The sequence shown here is derived from an EMBL/GenBank/DDBJ whole genome shotgun (WGS) entry which is preliminary data.</text>
</comment>
<dbReference type="EMBL" id="NOJY02000004">
    <property type="protein sequence ID" value="RDY29014.1"/>
    <property type="molecule type" value="Genomic_DNA"/>
</dbReference>
<keyword evidence="4" id="KW-1185">Reference proteome</keyword>
<dbReference type="PROSITE" id="PS50965">
    <property type="entry name" value="NERD"/>
    <property type="match status" value="1"/>
</dbReference>
<feature type="transmembrane region" description="Helical" evidence="1">
    <location>
        <begin position="6"/>
        <end position="26"/>
    </location>
</feature>
<sequence>MKIVFLLILITIFTLITMIICMYIFSKDYRNTSGIKFIDIINNKWVFGEYLIYKDLTKTEGYFKIITNLYIPSYDDKTTEVDMVLINKYGVFVIESKDYSGSIYGIGNNKYWTQILGDKVRNRFYSPIYQNKSHIIHMLKIIEDISINDVFSIIVFSERCKLKVTNIKSAYIKVIKRNQLIDTIDAISNSCMDVLSEEDIENIYIKLSKYTKCNSKYKEYNINRIE</sequence>
<keyword evidence="1" id="KW-0472">Membrane</keyword>
<accession>A0A371J8E8</accession>
<protein>
    <submittedName>
        <fullName evidence="3">NERD domain-containing protein</fullName>
    </submittedName>
</protein>
<dbReference type="RefSeq" id="WP_094366861.1">
    <property type="nucleotide sequence ID" value="NZ_NOJY02000004.1"/>
</dbReference>
<dbReference type="OrthoDB" id="9776650at2"/>
<feature type="domain" description="NERD" evidence="2">
    <location>
        <begin position="44"/>
        <end position="161"/>
    </location>
</feature>
<evidence type="ECO:0000259" key="2">
    <source>
        <dbReference type="PROSITE" id="PS50965"/>
    </source>
</evidence>
<dbReference type="Proteomes" id="UP000215694">
    <property type="component" value="Unassembled WGS sequence"/>
</dbReference>
<gene>
    <name evidence="3" type="ORF">CHL78_003585</name>
</gene>
<reference evidence="3 4" key="1">
    <citation type="journal article" date="2017" name="Genome Announc.">
        <title>Draft Genome Sequence of Romboutsia weinsteinii sp. nov. Strain CCRI-19649(T) Isolated from Surface Water.</title>
        <authorList>
            <person name="Maheux A.F."/>
            <person name="Boudreau D.K."/>
            <person name="Berube E."/>
            <person name="Boissinot M."/>
            <person name="Cantin P."/>
            <person name="Raymond F."/>
            <person name="Corbeil J."/>
            <person name="Omar R.F."/>
            <person name="Bergeron M.G."/>
        </authorList>
    </citation>
    <scope>NUCLEOTIDE SEQUENCE [LARGE SCALE GENOMIC DNA]</scope>
    <source>
        <strain evidence="3 4">CCRI-19649</strain>
    </source>
</reference>
<proteinExistence type="predicted"/>
<name>A0A371J8E8_9FIRM</name>
<evidence type="ECO:0000256" key="1">
    <source>
        <dbReference type="SAM" id="Phobius"/>
    </source>
</evidence>
<dbReference type="InterPro" id="IPR011528">
    <property type="entry name" value="NERD"/>
</dbReference>
<organism evidence="3 4">
    <name type="scientific">Romboutsia weinsteinii</name>
    <dbReference type="NCBI Taxonomy" id="2020949"/>
    <lineage>
        <taxon>Bacteria</taxon>
        <taxon>Bacillati</taxon>
        <taxon>Bacillota</taxon>
        <taxon>Clostridia</taxon>
        <taxon>Peptostreptococcales</taxon>
        <taxon>Peptostreptococcaceae</taxon>
        <taxon>Romboutsia</taxon>
    </lineage>
</organism>
<evidence type="ECO:0000313" key="4">
    <source>
        <dbReference type="Proteomes" id="UP000215694"/>
    </source>
</evidence>
<keyword evidence="1" id="KW-1133">Transmembrane helix</keyword>
<evidence type="ECO:0000313" key="3">
    <source>
        <dbReference type="EMBL" id="RDY29014.1"/>
    </source>
</evidence>
<dbReference type="AlphaFoldDB" id="A0A371J8E8"/>
<keyword evidence="1" id="KW-0812">Transmembrane</keyword>
<dbReference type="Pfam" id="PF08378">
    <property type="entry name" value="NERD"/>
    <property type="match status" value="1"/>
</dbReference>